<evidence type="ECO:0000256" key="3">
    <source>
        <dbReference type="ARBA" id="ARBA00023237"/>
    </source>
</evidence>
<dbReference type="PANTHER" id="PTHR40980:SF4">
    <property type="entry name" value="TONB-DEPENDENT RECEPTOR-LIKE BETA-BARREL DOMAIN-CONTAINING PROTEIN"/>
    <property type="match status" value="1"/>
</dbReference>
<dbReference type="SUPFAM" id="SSF56935">
    <property type="entry name" value="Porins"/>
    <property type="match status" value="1"/>
</dbReference>
<dbReference type="EMBL" id="FNRA01000001">
    <property type="protein sequence ID" value="SDZ82475.1"/>
    <property type="molecule type" value="Genomic_DNA"/>
</dbReference>
<dbReference type="Pfam" id="PF14905">
    <property type="entry name" value="OMP_b-brl_3"/>
    <property type="match status" value="1"/>
</dbReference>
<reference evidence="6 7" key="1">
    <citation type="submission" date="2016-10" db="EMBL/GenBank/DDBJ databases">
        <authorList>
            <person name="de Groot N.N."/>
        </authorList>
    </citation>
    <scope>NUCLEOTIDE SEQUENCE [LARGE SCALE GENOMIC DNA]</scope>
    <source>
        <strain evidence="6 7">DSM 19033</strain>
    </source>
</reference>
<feature type="chain" id="PRO_5011662060" evidence="4">
    <location>
        <begin position="22"/>
        <end position="743"/>
    </location>
</feature>
<evidence type="ECO:0000313" key="7">
    <source>
        <dbReference type="Proteomes" id="UP000198850"/>
    </source>
</evidence>
<keyword evidence="2" id="KW-0472">Membrane</keyword>
<evidence type="ECO:0000256" key="2">
    <source>
        <dbReference type="ARBA" id="ARBA00023136"/>
    </source>
</evidence>
<dbReference type="RefSeq" id="WP_090554183.1">
    <property type="nucleotide sequence ID" value="NZ_FNRA01000001.1"/>
</dbReference>
<evidence type="ECO:0000313" key="6">
    <source>
        <dbReference type="EMBL" id="SDZ82475.1"/>
    </source>
</evidence>
<feature type="signal peptide" evidence="4">
    <location>
        <begin position="1"/>
        <end position="21"/>
    </location>
</feature>
<accession>A0A1H3W5W0</accession>
<feature type="domain" description="Outer membrane protein beta-barrel" evidence="5">
    <location>
        <begin position="316"/>
        <end position="719"/>
    </location>
</feature>
<proteinExistence type="predicted"/>
<evidence type="ECO:0000259" key="5">
    <source>
        <dbReference type="Pfam" id="PF14905"/>
    </source>
</evidence>
<keyword evidence="3" id="KW-0998">Cell outer membrane</keyword>
<name>A0A1H3W5W0_9SPHI</name>
<keyword evidence="4" id="KW-0732">Signal</keyword>
<dbReference type="InterPro" id="IPR036942">
    <property type="entry name" value="Beta-barrel_TonB_sf"/>
</dbReference>
<sequence>MTCKSGVLTALVFFSLHAVHAQSPARMQNVKDTSVMSRDTSVLKQLQKPALNLKEVKIRKAKPLIEKKTDRIVFNAESSIAGTGADVLELIGKIPGLRVVNDMISIVGKGSVNVMVNDRLVQLSGDDLASYLKSIPSDQVSKVEIIANPPAKYDAQGNNGLLNIVLKKAVNDGLQGSVNFDYSLASYSTVAAGGNLNYRKDKLSLYTNFNLRKGYIAPKELTDVFYPGQTWSSLNQYRNFRTVPSGQLGLDYQLSKNTLVGASYNGGNTRFHSDENIRTTIMNSKFQKLDSTLVSDANAKIRSGFNAVNLFLKRVIDTSGKQVLINADWFKYHDDKERFFNNNTYLNDGSLADDSFAQYLSASQQHIDLYTLKADADLPYRFFRLSFGTKFSFIRNNSDVSFYKRLMEEYVSNQDQANVFDYTENTQALYINVNKTVKKWALQLGLRAEYTQTKGLSSDEDQTDRNWYLQLFPTAFLTYRLNELNTFALSYDRRINRPMYKKLNPFRWYSNQYAYAEGNPFLKPSYSNNLELSHTYAAVLTSSVSFGYTNSGYSDVNFTDGQSNIQVLKPVNFVTGYNYQFSNSISLNPVAWLQSNSQLNLFYNLSNSSLTETSASLKGIGAYFSTSNQFYFNQDKMLSGEIGFWYQSGGIDGLQKLESQYNLDVGLRKLVLNKQLQFAAGLTDVLKSNKYRYTSLVNQIEQSYTNYYDSRKLRISIRYNFGNDRAKATARKPGNDEEIRRNN</sequence>
<organism evidence="6 7">
    <name type="scientific">Pedobacter hartonius</name>
    <dbReference type="NCBI Taxonomy" id="425514"/>
    <lineage>
        <taxon>Bacteria</taxon>
        <taxon>Pseudomonadati</taxon>
        <taxon>Bacteroidota</taxon>
        <taxon>Sphingobacteriia</taxon>
        <taxon>Sphingobacteriales</taxon>
        <taxon>Sphingobacteriaceae</taxon>
        <taxon>Pedobacter</taxon>
    </lineage>
</organism>
<dbReference type="Proteomes" id="UP000198850">
    <property type="component" value="Unassembled WGS sequence"/>
</dbReference>
<dbReference type="Gene3D" id="2.40.170.20">
    <property type="entry name" value="TonB-dependent receptor, beta-barrel domain"/>
    <property type="match status" value="1"/>
</dbReference>
<gene>
    <name evidence="6" type="ORF">SAMN05443550_101112</name>
</gene>
<comment type="subcellular location">
    <subcellularLocation>
        <location evidence="1">Cell outer membrane</location>
    </subcellularLocation>
</comment>
<dbReference type="PANTHER" id="PTHR40980">
    <property type="entry name" value="PLUG DOMAIN-CONTAINING PROTEIN"/>
    <property type="match status" value="1"/>
</dbReference>
<dbReference type="AlphaFoldDB" id="A0A1H3W5W0"/>
<protein>
    <submittedName>
        <fullName evidence="6">Outer membrane receptor proteins, mostly Fe transport</fullName>
    </submittedName>
</protein>
<dbReference type="GO" id="GO:0009279">
    <property type="term" value="C:cell outer membrane"/>
    <property type="evidence" value="ECO:0007669"/>
    <property type="project" value="UniProtKB-SubCell"/>
</dbReference>
<dbReference type="OrthoDB" id="606851at2"/>
<keyword evidence="6" id="KW-0675">Receptor</keyword>
<dbReference type="STRING" id="425514.SAMN05443550_101112"/>
<dbReference type="InterPro" id="IPR041700">
    <property type="entry name" value="OMP_b-brl_3"/>
</dbReference>
<keyword evidence="7" id="KW-1185">Reference proteome</keyword>
<evidence type="ECO:0000256" key="1">
    <source>
        <dbReference type="ARBA" id="ARBA00004442"/>
    </source>
</evidence>
<evidence type="ECO:0000256" key="4">
    <source>
        <dbReference type="SAM" id="SignalP"/>
    </source>
</evidence>